<name>A0ABW1D7W2_9ACTN</name>
<comment type="caution">
    <text evidence="1">The sequence shown here is derived from an EMBL/GenBank/DDBJ whole genome shotgun (WGS) entry which is preliminary data.</text>
</comment>
<gene>
    <name evidence="1" type="ORF">ACFPZ3_60735</name>
</gene>
<keyword evidence="2" id="KW-1185">Reference proteome</keyword>
<evidence type="ECO:0000313" key="2">
    <source>
        <dbReference type="Proteomes" id="UP001596058"/>
    </source>
</evidence>
<reference evidence="2" key="1">
    <citation type="journal article" date="2019" name="Int. J. Syst. Evol. Microbiol.">
        <title>The Global Catalogue of Microorganisms (GCM) 10K type strain sequencing project: providing services to taxonomists for standard genome sequencing and annotation.</title>
        <authorList>
            <consortium name="The Broad Institute Genomics Platform"/>
            <consortium name="The Broad Institute Genome Sequencing Center for Infectious Disease"/>
            <person name="Wu L."/>
            <person name="Ma J."/>
        </authorList>
    </citation>
    <scope>NUCLEOTIDE SEQUENCE [LARGE SCALE GENOMIC DNA]</scope>
    <source>
        <strain evidence="2">CCUG 53903</strain>
    </source>
</reference>
<dbReference type="RefSeq" id="WP_379523556.1">
    <property type="nucleotide sequence ID" value="NZ_JBHSPA010000108.1"/>
</dbReference>
<protein>
    <submittedName>
        <fullName evidence="1">Uncharacterized protein</fullName>
    </submittedName>
</protein>
<proteinExistence type="predicted"/>
<dbReference type="EMBL" id="JBHSPA010000108">
    <property type="protein sequence ID" value="MFC5834144.1"/>
    <property type="molecule type" value="Genomic_DNA"/>
</dbReference>
<sequence length="650" mass="70521">MSYPAGRDPHVWELNGKYSGIDPGLMALFEPALGRTGSAIESGEQQLRRTLERFDLDASYLTAFREAANWISAKRPELRRRKETISEQSKWGAPSLTANGMVGFDEALFSKSSNDPDVYAAASHLAAYPADGKINESALAALEKRALDPEFATKLMHALGTETFLKIMNRSVHQEDKKNERLQAALSKALGAASPRLDANWRKELTADLSRGQHYGLARALKYGTFDHDFLLDVARKVDAAERAARGETGLRHSHAMSDVFEALGRHPAAAQEFFAYDSTALKFYVNEMSLKDGGAALGKALEAATMTYRDHAGTPQNPSRGYLSAKLASDLIHLQHERLQADEHPKSLVAAGSIGRILAAYISDVNRVAGTPGPERPGVFREDYPNLPGREDWGAQFNKDELRGVMREAFKEDGIAFGVVTAAQTAWSDRLLDHGAGQLAAKHGTGSLHTAGSEIGAGFGIITDAAGLAGIEKGQELDEDQKRNMKILMAVVNSGLAVPQAGSWPIGAAVVGAWTGMIEDSVKSTSEKKAIFAANNAREQTLFLVHQLTAQAMFNHGLFGSADPPAKSHPWASLTDVGPGDDPRSAPNNFLKPDGTTLMTFQEMTAGDGRRQNAYRAWLYLRPEDNPWKALGVQTNVDNGYNFGFSHYG</sequence>
<evidence type="ECO:0000313" key="1">
    <source>
        <dbReference type="EMBL" id="MFC5834144.1"/>
    </source>
</evidence>
<organism evidence="1 2">
    <name type="scientific">Nonomuraea insulae</name>
    <dbReference type="NCBI Taxonomy" id="1616787"/>
    <lineage>
        <taxon>Bacteria</taxon>
        <taxon>Bacillati</taxon>
        <taxon>Actinomycetota</taxon>
        <taxon>Actinomycetes</taxon>
        <taxon>Streptosporangiales</taxon>
        <taxon>Streptosporangiaceae</taxon>
        <taxon>Nonomuraea</taxon>
    </lineage>
</organism>
<accession>A0ABW1D7W2</accession>
<dbReference type="Proteomes" id="UP001596058">
    <property type="component" value="Unassembled WGS sequence"/>
</dbReference>